<dbReference type="PANTHER" id="PTHR33238">
    <property type="entry name" value="IRON (METAL) DEPENDENT REPRESSOR, DTXR FAMILY"/>
    <property type="match status" value="1"/>
</dbReference>
<proteinExistence type="inferred from homology"/>
<dbReference type="EMBL" id="BDMD01000078">
    <property type="protein sequence ID" value="GBF09602.1"/>
    <property type="molecule type" value="Genomic_DNA"/>
</dbReference>
<evidence type="ECO:0000256" key="1">
    <source>
        <dbReference type="ARBA" id="ARBA00007871"/>
    </source>
</evidence>
<dbReference type="InterPro" id="IPR036421">
    <property type="entry name" value="Fe_dep_repressor_sf"/>
</dbReference>
<evidence type="ECO:0000256" key="4">
    <source>
        <dbReference type="ARBA" id="ARBA00023163"/>
    </source>
</evidence>
<dbReference type="Gene3D" id="1.10.10.10">
    <property type="entry name" value="Winged helix-like DNA-binding domain superfamily/Winged helix DNA-binding domain"/>
    <property type="match status" value="1"/>
</dbReference>
<dbReference type="AlphaFoldDB" id="A0A401HB58"/>
<dbReference type="InterPro" id="IPR036388">
    <property type="entry name" value="WH-like_DNA-bd_sf"/>
</dbReference>
<evidence type="ECO:0000256" key="2">
    <source>
        <dbReference type="ARBA" id="ARBA00023015"/>
    </source>
</evidence>
<gene>
    <name evidence="6" type="ORF">apy_13270</name>
</gene>
<dbReference type="SMART" id="SM00529">
    <property type="entry name" value="HTH_DTXR"/>
    <property type="match status" value="1"/>
</dbReference>
<dbReference type="Proteomes" id="UP000291213">
    <property type="component" value="Unassembled WGS sequence"/>
</dbReference>
<dbReference type="PANTHER" id="PTHR33238:SF7">
    <property type="entry name" value="IRON-DEPENDENT TRANSCRIPTIONAL REGULATOR"/>
    <property type="match status" value="1"/>
</dbReference>
<sequence>MAIYLLDGLPGGEYARFIKIARLLDVSPSTVSIMTRRLQMKGLVELIPNVGVRLTEQGLKILSNYLWKSAILEVLLARAGVDIDNCRGMGLRMAEGLSDEDAWILYKVLGEPKYCPHKKPIIPPDKINAENARQIALCCGISILQIPNNRLQPTS</sequence>
<evidence type="ECO:0000259" key="5">
    <source>
        <dbReference type="PROSITE" id="PS50944"/>
    </source>
</evidence>
<keyword evidence="4" id="KW-0804">Transcription</keyword>
<protein>
    <submittedName>
        <fullName evidence="6">Uncharacterized HTH-type transcriptional regulator</fullName>
    </submittedName>
</protein>
<name>A0A401HB58_AERPX</name>
<dbReference type="GO" id="GO:0046914">
    <property type="term" value="F:transition metal ion binding"/>
    <property type="evidence" value="ECO:0007669"/>
    <property type="project" value="InterPro"/>
</dbReference>
<evidence type="ECO:0000313" key="6">
    <source>
        <dbReference type="EMBL" id="GBF09602.1"/>
    </source>
</evidence>
<dbReference type="InterPro" id="IPR036390">
    <property type="entry name" value="WH_DNA-bd_sf"/>
</dbReference>
<dbReference type="GO" id="GO:0003700">
    <property type="term" value="F:DNA-binding transcription factor activity"/>
    <property type="evidence" value="ECO:0007669"/>
    <property type="project" value="InterPro"/>
</dbReference>
<dbReference type="InterPro" id="IPR050536">
    <property type="entry name" value="DtxR_MntR_Metal-Reg"/>
</dbReference>
<dbReference type="Pfam" id="PF02742">
    <property type="entry name" value="Fe_dep_repr_C"/>
    <property type="match status" value="1"/>
</dbReference>
<dbReference type="InterPro" id="IPR022689">
    <property type="entry name" value="Iron_dep_repressor"/>
</dbReference>
<accession>A0A401HB58</accession>
<dbReference type="Pfam" id="PF01325">
    <property type="entry name" value="Fe_dep_repress"/>
    <property type="match status" value="1"/>
</dbReference>
<evidence type="ECO:0000256" key="3">
    <source>
        <dbReference type="ARBA" id="ARBA00023125"/>
    </source>
</evidence>
<keyword evidence="3" id="KW-0238">DNA-binding</keyword>
<dbReference type="SUPFAM" id="SSF46785">
    <property type="entry name" value="Winged helix' DNA-binding domain"/>
    <property type="match status" value="1"/>
</dbReference>
<dbReference type="InterPro" id="IPR022687">
    <property type="entry name" value="HTH_DTXR"/>
</dbReference>
<dbReference type="SUPFAM" id="SSF47979">
    <property type="entry name" value="Iron-dependent repressor protein, dimerization domain"/>
    <property type="match status" value="1"/>
</dbReference>
<organism evidence="6 7">
    <name type="scientific">Aeropyrum pernix</name>
    <dbReference type="NCBI Taxonomy" id="56636"/>
    <lineage>
        <taxon>Archaea</taxon>
        <taxon>Thermoproteota</taxon>
        <taxon>Thermoprotei</taxon>
        <taxon>Desulfurococcales</taxon>
        <taxon>Desulfurococcaceae</taxon>
        <taxon>Aeropyrum</taxon>
    </lineage>
</organism>
<reference evidence="6 7" key="1">
    <citation type="submission" date="2017-02" db="EMBL/GenBank/DDBJ databases">
        <title>isolation and characterization of a novel temperate virus Aeropyrum globular virus 1 infecting hyperthermophilic archaeon Aeropyrum.</title>
        <authorList>
            <person name="Yumiya M."/>
            <person name="Yoshida T."/>
            <person name="Sako Y."/>
        </authorList>
    </citation>
    <scope>NUCLEOTIDE SEQUENCE [LARGE SCALE GENOMIC DNA]</scope>
    <source>
        <strain evidence="6 7">YK1-12-2013</strain>
    </source>
</reference>
<dbReference type="InterPro" id="IPR001367">
    <property type="entry name" value="Fe_dep_repressor"/>
</dbReference>
<dbReference type="PROSITE" id="PS50944">
    <property type="entry name" value="HTH_DTXR"/>
    <property type="match status" value="1"/>
</dbReference>
<keyword evidence="2" id="KW-0805">Transcription regulation</keyword>
<evidence type="ECO:0000313" key="7">
    <source>
        <dbReference type="Proteomes" id="UP000291213"/>
    </source>
</evidence>
<comment type="similarity">
    <text evidence="1">Belongs to the DtxR/MntR family.</text>
</comment>
<comment type="caution">
    <text evidence="6">The sequence shown here is derived from an EMBL/GenBank/DDBJ whole genome shotgun (WGS) entry which is preliminary data.</text>
</comment>
<dbReference type="GO" id="GO:0003677">
    <property type="term" value="F:DNA binding"/>
    <property type="evidence" value="ECO:0007669"/>
    <property type="project" value="UniProtKB-KW"/>
</dbReference>
<feature type="domain" description="HTH dtxR-type" evidence="5">
    <location>
        <begin position="1"/>
        <end position="55"/>
    </location>
</feature>
<dbReference type="GO" id="GO:0046983">
    <property type="term" value="F:protein dimerization activity"/>
    <property type="evidence" value="ECO:0007669"/>
    <property type="project" value="InterPro"/>
</dbReference>